<evidence type="ECO:0000313" key="3">
    <source>
        <dbReference type="Proteomes" id="UP000261600"/>
    </source>
</evidence>
<evidence type="ECO:0000256" key="1">
    <source>
        <dbReference type="SAM" id="MobiDB-lite"/>
    </source>
</evidence>
<accession>A0A3Q3IAM1</accession>
<dbReference type="OrthoDB" id="9972212at2759"/>
<protein>
    <submittedName>
        <fullName evidence="2">Uncharacterized protein</fullName>
    </submittedName>
</protein>
<dbReference type="Proteomes" id="UP000261600">
    <property type="component" value="Unplaced"/>
</dbReference>
<dbReference type="Ensembl" id="ENSMALT00000000518.1">
    <property type="protein sequence ID" value="ENSMALP00000000483.1"/>
    <property type="gene ID" value="ENSMALG00000000422.1"/>
</dbReference>
<dbReference type="AlphaFoldDB" id="A0A3Q3IAM1"/>
<dbReference type="GeneID" id="109972798"/>
<name>A0A3Q3IAM1_MONAL</name>
<dbReference type="Pfam" id="PF14945">
    <property type="entry name" value="LLC1"/>
    <property type="match status" value="1"/>
</dbReference>
<feature type="region of interest" description="Disordered" evidence="1">
    <location>
        <begin position="23"/>
        <end position="44"/>
    </location>
</feature>
<reference evidence="2" key="1">
    <citation type="submission" date="2025-08" db="UniProtKB">
        <authorList>
            <consortium name="Ensembl"/>
        </authorList>
    </citation>
    <scope>IDENTIFICATION</scope>
</reference>
<dbReference type="CTD" id="130813"/>
<evidence type="ECO:0000313" key="2">
    <source>
        <dbReference type="Ensembl" id="ENSMALP00000000483.1"/>
    </source>
</evidence>
<keyword evidence="3" id="KW-1185">Reference proteome</keyword>
<dbReference type="RefSeq" id="XP_020477595.1">
    <property type="nucleotide sequence ID" value="XM_020621939.1"/>
</dbReference>
<proteinExistence type="predicted"/>
<sequence>MHYFYNLATKMDLNNIRRVSSAGYRLPERSDGTRPKTTQPPADRTRYAKGDAVSLEQNPDKRDPVKQDQVWRELVWREVRGVREWEKNWSFLRNYDPMGQLKTEEPLPSYVSLFSDCIPNTTNQMFGSRLSTPLGSELLKLDRLLLWSESHHKHKLDPEMLPC</sequence>
<dbReference type="InterPro" id="IPR020339">
    <property type="entry name" value="C20orf85-like"/>
</dbReference>
<organism evidence="2 3">
    <name type="scientific">Monopterus albus</name>
    <name type="common">Swamp eel</name>
    <dbReference type="NCBI Taxonomy" id="43700"/>
    <lineage>
        <taxon>Eukaryota</taxon>
        <taxon>Metazoa</taxon>
        <taxon>Chordata</taxon>
        <taxon>Craniata</taxon>
        <taxon>Vertebrata</taxon>
        <taxon>Euteleostomi</taxon>
        <taxon>Actinopterygii</taxon>
        <taxon>Neopterygii</taxon>
        <taxon>Teleostei</taxon>
        <taxon>Neoteleostei</taxon>
        <taxon>Acanthomorphata</taxon>
        <taxon>Anabantaria</taxon>
        <taxon>Synbranchiformes</taxon>
        <taxon>Synbranchidae</taxon>
        <taxon>Monopterus</taxon>
    </lineage>
</organism>
<reference evidence="2" key="2">
    <citation type="submission" date="2025-09" db="UniProtKB">
        <authorList>
            <consortium name="Ensembl"/>
        </authorList>
    </citation>
    <scope>IDENTIFICATION</scope>
</reference>
<dbReference type="PANTHER" id="PTHR31909">
    <property type="entry name" value="CHROMOSOME 20 ORF85 FAMILY MEMBER"/>
    <property type="match status" value="1"/>
</dbReference>
<dbReference type="KEGG" id="malb:109972798"/>
<dbReference type="PANTHER" id="PTHR31909:SF2">
    <property type="entry name" value="RIKEN CDNA 2410004P03 GENE"/>
    <property type="match status" value="1"/>
</dbReference>